<reference evidence="2 3" key="1">
    <citation type="submission" date="2011-08" db="EMBL/GenBank/DDBJ databases">
        <title>The Genome Sequence of Johnsonella ignava ATCC 51276.</title>
        <authorList>
            <consortium name="The Broad Institute Genome Sequencing Platform"/>
            <person name="Earl A."/>
            <person name="Ward D."/>
            <person name="Feldgarden M."/>
            <person name="Gevers D."/>
            <person name="Izard J."/>
            <person name="Blanton J.M."/>
            <person name="Baranova O.V."/>
            <person name="Dewhirst F.E."/>
            <person name="Young S.K."/>
            <person name="Zeng Q."/>
            <person name="Gargeya S."/>
            <person name="Fitzgerald M."/>
            <person name="Haas B."/>
            <person name="Abouelleil A."/>
            <person name="Alvarado L."/>
            <person name="Arachchi H.M."/>
            <person name="Berlin A."/>
            <person name="Brown A."/>
            <person name="Chapman S.B."/>
            <person name="Chen Z."/>
            <person name="Dunbar C."/>
            <person name="Freedman E."/>
            <person name="Gearin G."/>
            <person name="Gellesch M."/>
            <person name="Goldberg J."/>
            <person name="Griggs A."/>
            <person name="Gujja S."/>
            <person name="Heiman D."/>
            <person name="Howarth C."/>
            <person name="Larson L."/>
            <person name="Lui A."/>
            <person name="MacDonald P.J.P."/>
            <person name="Montmayeur A."/>
            <person name="Murphy C."/>
            <person name="Neiman D."/>
            <person name="Pearson M."/>
            <person name="Priest M."/>
            <person name="Roberts A."/>
            <person name="Saif S."/>
            <person name="Shea T."/>
            <person name="Shenoy N."/>
            <person name="Sisk P."/>
            <person name="Stolte C."/>
            <person name="Sykes S."/>
            <person name="Wortman J."/>
            <person name="Nusbaum C."/>
            <person name="Birren B."/>
        </authorList>
    </citation>
    <scope>NUCLEOTIDE SEQUENCE [LARGE SCALE GENOMIC DNA]</scope>
    <source>
        <strain evidence="2 3">ATCC 51276</strain>
    </source>
</reference>
<evidence type="ECO:0000313" key="2">
    <source>
        <dbReference type="EMBL" id="EHI56290.1"/>
    </source>
</evidence>
<dbReference type="HOGENOM" id="CLU_026092_0_0_9"/>
<dbReference type="eggNOG" id="COG1361">
    <property type="taxonomic scope" value="Bacteria"/>
</dbReference>
<evidence type="ECO:0000313" key="3">
    <source>
        <dbReference type="Proteomes" id="UP000003011"/>
    </source>
</evidence>
<sequence length="609" mass="67371">MKTLRRALSTFMIVFLFVIGILSNVHAELVNTEGNAYFTQSKIPTGKTGQIMNVTFKFTADQDYTNAWVGIAYDDQINNTDESGSEPVKYAYPFEVSSETNVRKSIGRMKKGQSKTVSISARVRRDIPEGYYGVQVYVADSKEGGSHGPQEYVNVWVKKSTDKETETDEVKDVVFSIGEDQASPRGAYPETMNFSLNLKNKGKVTAQDVTASLIVDRDDKVFPFEIDEANYDKSFAKIAKDEAVSLDYSFKIRKDSYTGYYPIKMQITYRESSEGELKKAETQFYVHVVSKAAETSETTGKPEKDFNANDRVKARIVVDSYRTVPEEIFAGEEFELIVVMKNASQTVAASNILFSFESEKVSESTVFTTAEGSNSVVVNSLAPNATAEISVKLKSKPTIDQRSYGVTIKEKFDSPEFKNAEESVALDVAVKQMAKLTTGTITVNPSSIGVDGESNLSFQISNTGKVPLYNVFVKCEADSIKAVDQYVGNIKPGESGNVDLMLSAQAVTNDENSNINITITYEDENGVTSSVNREVDLTVLEEDPNSFANDMDMDFDKDMEVKTPWYKDKRFIMGVIVIAVISAAAAIAVKIIKKKKEAAEDKADDDIEI</sequence>
<organism evidence="2 3">
    <name type="scientific">Johnsonella ignava ATCC 51276</name>
    <dbReference type="NCBI Taxonomy" id="679200"/>
    <lineage>
        <taxon>Bacteria</taxon>
        <taxon>Bacillati</taxon>
        <taxon>Bacillota</taxon>
        <taxon>Clostridia</taxon>
        <taxon>Lachnospirales</taxon>
        <taxon>Lachnospiraceae</taxon>
        <taxon>Johnsonella</taxon>
    </lineage>
</organism>
<protein>
    <recommendedName>
        <fullName evidence="4">CARDB domain-containing protein</fullName>
    </recommendedName>
</protein>
<dbReference type="PANTHER" id="PTHR35902">
    <property type="entry name" value="S-LAYER DOMAIN-LIKE PROTEIN-RELATED"/>
    <property type="match status" value="1"/>
</dbReference>
<keyword evidence="1" id="KW-0812">Transmembrane</keyword>
<gene>
    <name evidence="2" type="ORF">HMPREF9333_00570</name>
</gene>
<name>G5GG80_9FIRM</name>
<dbReference type="PATRIC" id="fig|679200.3.peg.604"/>
<keyword evidence="3" id="KW-1185">Reference proteome</keyword>
<keyword evidence="1" id="KW-0472">Membrane</keyword>
<proteinExistence type="predicted"/>
<dbReference type="AlphaFoldDB" id="G5GG80"/>
<evidence type="ECO:0000256" key="1">
    <source>
        <dbReference type="SAM" id="Phobius"/>
    </source>
</evidence>
<comment type="caution">
    <text evidence="2">The sequence shown here is derived from an EMBL/GenBank/DDBJ whole genome shotgun (WGS) entry which is preliminary data.</text>
</comment>
<dbReference type="Proteomes" id="UP000003011">
    <property type="component" value="Unassembled WGS sequence"/>
</dbReference>
<keyword evidence="1" id="KW-1133">Transmembrane helix</keyword>
<feature type="transmembrane region" description="Helical" evidence="1">
    <location>
        <begin position="571"/>
        <end position="592"/>
    </location>
</feature>
<dbReference type="STRING" id="679200.HMPREF9333_00570"/>
<dbReference type="PANTHER" id="PTHR35902:SF3">
    <property type="entry name" value="NPCBM-ASSOCIATED, NEW3 DOMAIN OF ALPHA-GALACTOSIDASE"/>
    <property type="match status" value="1"/>
</dbReference>
<dbReference type="OrthoDB" id="2062147at2"/>
<dbReference type="RefSeq" id="WP_005539700.1">
    <property type="nucleotide sequence ID" value="NZ_JH378830.1"/>
</dbReference>
<evidence type="ECO:0008006" key="4">
    <source>
        <dbReference type="Google" id="ProtNLM"/>
    </source>
</evidence>
<accession>G5GG80</accession>
<dbReference type="EMBL" id="ACZL01000011">
    <property type="protein sequence ID" value="EHI56290.1"/>
    <property type="molecule type" value="Genomic_DNA"/>
</dbReference>